<feature type="region of interest" description="Disordered" evidence="1">
    <location>
        <begin position="262"/>
        <end position="313"/>
    </location>
</feature>
<gene>
    <name evidence="2" type="ORF">GLOTRDRAFT_110787</name>
</gene>
<dbReference type="KEGG" id="gtr:GLOTRDRAFT_110787"/>
<feature type="compositionally biased region" description="Low complexity" evidence="1">
    <location>
        <begin position="38"/>
        <end position="68"/>
    </location>
</feature>
<dbReference type="HOGENOM" id="CLU_888660_0_0_1"/>
<feature type="compositionally biased region" description="Low complexity" evidence="1">
    <location>
        <begin position="272"/>
        <end position="284"/>
    </location>
</feature>
<evidence type="ECO:0000256" key="1">
    <source>
        <dbReference type="SAM" id="MobiDB-lite"/>
    </source>
</evidence>
<evidence type="ECO:0000313" key="2">
    <source>
        <dbReference type="EMBL" id="EPQ56412.1"/>
    </source>
</evidence>
<dbReference type="GeneID" id="19299281"/>
<proteinExistence type="predicted"/>
<feature type="compositionally biased region" description="Polar residues" evidence="1">
    <location>
        <begin position="262"/>
        <end position="271"/>
    </location>
</feature>
<organism evidence="2 3">
    <name type="scientific">Gloeophyllum trabeum (strain ATCC 11539 / FP-39264 / Madison 617)</name>
    <name type="common">Brown rot fungus</name>
    <dbReference type="NCBI Taxonomy" id="670483"/>
    <lineage>
        <taxon>Eukaryota</taxon>
        <taxon>Fungi</taxon>
        <taxon>Dikarya</taxon>
        <taxon>Basidiomycota</taxon>
        <taxon>Agaricomycotina</taxon>
        <taxon>Agaricomycetes</taxon>
        <taxon>Gloeophyllales</taxon>
        <taxon>Gloeophyllaceae</taxon>
        <taxon>Gloeophyllum</taxon>
    </lineage>
</organism>
<feature type="region of interest" description="Disordered" evidence="1">
    <location>
        <begin position="27"/>
        <end position="139"/>
    </location>
</feature>
<feature type="compositionally biased region" description="Polar residues" evidence="1">
    <location>
        <begin position="95"/>
        <end position="107"/>
    </location>
</feature>
<dbReference type="OrthoDB" id="2210012at2759"/>
<sequence length="313" mass="33231">MAWVGAGGGKDDSNILAWAQNIPAGAVPQNDIIPFSPPTDSSLPSSSRSSMKSKASSPSRSNSFRPPSLLQPVAPSLCMSTPHAARPKPSLPILTPQQHIATLTGPRQSRRKSLGDLSASAESSMLISPPDSDDGDDQGVPDFVYASAQGKSGVQEGVMKAAHTFNHAKTYLAGAIRSWYSSSLAAPSVPLPSRADAKERQQKSVTPVARTAVRAPSPHRSIPLFPQHRSKLEATSHAGRVPSPLHLPDEDLQMSISPLCQSQLQNPHAGNSSQIPYPSPSSSSFDARERRPVGVQVESLHPAFLTRGRKGRS</sequence>
<feature type="region of interest" description="Disordered" evidence="1">
    <location>
        <begin position="187"/>
        <end position="224"/>
    </location>
</feature>
<accession>S7QA70</accession>
<reference evidence="2 3" key="1">
    <citation type="journal article" date="2012" name="Science">
        <title>The Paleozoic origin of enzymatic lignin decomposition reconstructed from 31 fungal genomes.</title>
        <authorList>
            <person name="Floudas D."/>
            <person name="Binder M."/>
            <person name="Riley R."/>
            <person name="Barry K."/>
            <person name="Blanchette R.A."/>
            <person name="Henrissat B."/>
            <person name="Martinez A.T."/>
            <person name="Otillar R."/>
            <person name="Spatafora J.W."/>
            <person name="Yadav J.S."/>
            <person name="Aerts A."/>
            <person name="Benoit I."/>
            <person name="Boyd A."/>
            <person name="Carlson A."/>
            <person name="Copeland A."/>
            <person name="Coutinho P.M."/>
            <person name="de Vries R.P."/>
            <person name="Ferreira P."/>
            <person name="Findley K."/>
            <person name="Foster B."/>
            <person name="Gaskell J."/>
            <person name="Glotzer D."/>
            <person name="Gorecki P."/>
            <person name="Heitman J."/>
            <person name="Hesse C."/>
            <person name="Hori C."/>
            <person name="Igarashi K."/>
            <person name="Jurgens J.A."/>
            <person name="Kallen N."/>
            <person name="Kersten P."/>
            <person name="Kohler A."/>
            <person name="Kuees U."/>
            <person name="Kumar T.K.A."/>
            <person name="Kuo A."/>
            <person name="LaButti K."/>
            <person name="Larrondo L.F."/>
            <person name="Lindquist E."/>
            <person name="Ling A."/>
            <person name="Lombard V."/>
            <person name="Lucas S."/>
            <person name="Lundell T."/>
            <person name="Martin R."/>
            <person name="McLaughlin D.J."/>
            <person name="Morgenstern I."/>
            <person name="Morin E."/>
            <person name="Murat C."/>
            <person name="Nagy L.G."/>
            <person name="Nolan M."/>
            <person name="Ohm R.A."/>
            <person name="Patyshakuliyeva A."/>
            <person name="Rokas A."/>
            <person name="Ruiz-Duenas F.J."/>
            <person name="Sabat G."/>
            <person name="Salamov A."/>
            <person name="Samejima M."/>
            <person name="Schmutz J."/>
            <person name="Slot J.C."/>
            <person name="St John F."/>
            <person name="Stenlid J."/>
            <person name="Sun H."/>
            <person name="Sun S."/>
            <person name="Syed K."/>
            <person name="Tsang A."/>
            <person name="Wiebenga A."/>
            <person name="Young D."/>
            <person name="Pisabarro A."/>
            <person name="Eastwood D.C."/>
            <person name="Martin F."/>
            <person name="Cullen D."/>
            <person name="Grigoriev I.V."/>
            <person name="Hibbett D.S."/>
        </authorList>
    </citation>
    <scope>NUCLEOTIDE SEQUENCE [LARGE SCALE GENOMIC DNA]</scope>
    <source>
        <strain evidence="2 3">ATCC 11539</strain>
    </source>
</reference>
<dbReference type="Proteomes" id="UP000030669">
    <property type="component" value="Unassembled WGS sequence"/>
</dbReference>
<protein>
    <submittedName>
        <fullName evidence="2">Uncharacterized protein</fullName>
    </submittedName>
</protein>
<evidence type="ECO:0000313" key="3">
    <source>
        <dbReference type="Proteomes" id="UP000030669"/>
    </source>
</evidence>
<dbReference type="EMBL" id="KB469300">
    <property type="protein sequence ID" value="EPQ56412.1"/>
    <property type="molecule type" value="Genomic_DNA"/>
</dbReference>
<dbReference type="AlphaFoldDB" id="S7QA70"/>
<dbReference type="RefSeq" id="XP_007865149.1">
    <property type="nucleotide sequence ID" value="XM_007866958.1"/>
</dbReference>
<name>S7QA70_GLOTA</name>
<keyword evidence="3" id="KW-1185">Reference proteome</keyword>